<evidence type="ECO:0000313" key="5">
    <source>
        <dbReference type="EMBL" id="SIT15348.1"/>
    </source>
</evidence>
<dbReference type="STRING" id="633194.SAMN05421759_12212"/>
<evidence type="ECO:0000256" key="3">
    <source>
        <dbReference type="RuleBase" id="RU000363"/>
    </source>
</evidence>
<dbReference type="EMBL" id="FTOQ01000022">
    <property type="protein sequence ID" value="SIT15348.1"/>
    <property type="molecule type" value="Genomic_DNA"/>
</dbReference>
<organism evidence="5 6">
    <name type="scientific">Roseivivax lentus</name>
    <dbReference type="NCBI Taxonomy" id="633194"/>
    <lineage>
        <taxon>Bacteria</taxon>
        <taxon>Pseudomonadati</taxon>
        <taxon>Pseudomonadota</taxon>
        <taxon>Alphaproteobacteria</taxon>
        <taxon>Rhodobacterales</taxon>
        <taxon>Roseobacteraceae</taxon>
        <taxon>Roseivivax</taxon>
    </lineage>
</organism>
<dbReference type="PRINTS" id="PR00081">
    <property type="entry name" value="GDHRDH"/>
</dbReference>
<dbReference type="InterPro" id="IPR036291">
    <property type="entry name" value="NAD(P)-bd_dom_sf"/>
</dbReference>
<dbReference type="InterPro" id="IPR057326">
    <property type="entry name" value="KR_dom"/>
</dbReference>
<dbReference type="AlphaFoldDB" id="A0A1N7PXL0"/>
<accession>A0A1N7PXL0</accession>
<proteinExistence type="inferred from homology"/>
<sequence>MKPFLTGRVVLVTGASKGLGAGTARVMARAGAHVVATARDGDALNAVVADIRSEGAQAVAIPADLSEDASVAALVAATTQAGGRIDALVNIAGLADGIGTKLWNIPVDTVERLNATNITGVFNVLRHVVPVMQTQHGGRLLFLSSPATFNPQPETGAYAATKAAVNQIVQTLALELNGSGVTVNAFNPGPVDTPLYGQISSVLSRGGMSPAGRPPELAAQLLLWLCAPETATLNGEFVQWDNPNTLAAMDDFQRSYHVSPRG</sequence>
<dbReference type="InterPro" id="IPR020904">
    <property type="entry name" value="Sc_DH/Rdtase_CS"/>
</dbReference>
<protein>
    <submittedName>
        <fullName evidence="5">Short-chain dehydrogenase</fullName>
    </submittedName>
</protein>
<dbReference type="PROSITE" id="PS00061">
    <property type="entry name" value="ADH_SHORT"/>
    <property type="match status" value="1"/>
</dbReference>
<dbReference type="Proteomes" id="UP000186684">
    <property type="component" value="Unassembled WGS sequence"/>
</dbReference>
<reference evidence="6" key="1">
    <citation type="submission" date="2017-01" db="EMBL/GenBank/DDBJ databases">
        <authorList>
            <person name="Varghese N."/>
            <person name="Submissions S."/>
        </authorList>
    </citation>
    <scope>NUCLEOTIDE SEQUENCE [LARGE SCALE GENOMIC DNA]</scope>
    <source>
        <strain evidence="6">DSM 29430</strain>
    </source>
</reference>
<dbReference type="Gene3D" id="3.40.50.720">
    <property type="entry name" value="NAD(P)-binding Rossmann-like Domain"/>
    <property type="match status" value="1"/>
</dbReference>
<dbReference type="FunFam" id="3.40.50.720:FF:000084">
    <property type="entry name" value="Short-chain dehydrogenase reductase"/>
    <property type="match status" value="1"/>
</dbReference>
<comment type="similarity">
    <text evidence="1 3">Belongs to the short-chain dehydrogenases/reductases (SDR) family.</text>
</comment>
<dbReference type="Pfam" id="PF00106">
    <property type="entry name" value="adh_short"/>
    <property type="match status" value="1"/>
</dbReference>
<evidence type="ECO:0000256" key="2">
    <source>
        <dbReference type="ARBA" id="ARBA00023002"/>
    </source>
</evidence>
<dbReference type="PANTHER" id="PTHR43669:SF3">
    <property type="entry name" value="ALCOHOL DEHYDROGENASE, PUTATIVE (AFU_ORTHOLOGUE AFUA_3G03445)-RELATED"/>
    <property type="match status" value="1"/>
</dbReference>
<dbReference type="SMART" id="SM00822">
    <property type="entry name" value="PKS_KR"/>
    <property type="match status" value="1"/>
</dbReference>
<dbReference type="RefSeq" id="WP_076450881.1">
    <property type="nucleotide sequence ID" value="NZ_FTOQ01000022.1"/>
</dbReference>
<gene>
    <name evidence="5" type="ORF">SAMN05421759_12212</name>
</gene>
<name>A0A1N7PXL0_9RHOB</name>
<dbReference type="PANTHER" id="PTHR43669">
    <property type="entry name" value="5-KETO-D-GLUCONATE 5-REDUCTASE"/>
    <property type="match status" value="1"/>
</dbReference>
<keyword evidence="2" id="KW-0560">Oxidoreductase</keyword>
<keyword evidence="6" id="KW-1185">Reference proteome</keyword>
<dbReference type="PRINTS" id="PR00080">
    <property type="entry name" value="SDRFAMILY"/>
</dbReference>
<dbReference type="InterPro" id="IPR002347">
    <property type="entry name" value="SDR_fam"/>
</dbReference>
<evidence type="ECO:0000313" key="6">
    <source>
        <dbReference type="Proteomes" id="UP000186684"/>
    </source>
</evidence>
<dbReference type="OrthoDB" id="9803333at2"/>
<evidence type="ECO:0000259" key="4">
    <source>
        <dbReference type="SMART" id="SM00822"/>
    </source>
</evidence>
<evidence type="ECO:0000256" key="1">
    <source>
        <dbReference type="ARBA" id="ARBA00006484"/>
    </source>
</evidence>
<feature type="domain" description="Ketoreductase" evidence="4">
    <location>
        <begin position="8"/>
        <end position="194"/>
    </location>
</feature>
<dbReference type="GO" id="GO:0016491">
    <property type="term" value="F:oxidoreductase activity"/>
    <property type="evidence" value="ECO:0007669"/>
    <property type="project" value="UniProtKB-KW"/>
</dbReference>
<dbReference type="SUPFAM" id="SSF51735">
    <property type="entry name" value="NAD(P)-binding Rossmann-fold domains"/>
    <property type="match status" value="1"/>
</dbReference>
<dbReference type="CDD" id="cd05233">
    <property type="entry name" value="SDR_c"/>
    <property type="match status" value="1"/>
</dbReference>